<dbReference type="InterPro" id="IPR011006">
    <property type="entry name" value="CheY-like_superfamily"/>
</dbReference>
<dbReference type="SUPFAM" id="SSF52172">
    <property type="entry name" value="CheY-like"/>
    <property type="match status" value="1"/>
</dbReference>
<keyword evidence="4" id="KW-0238">DNA-binding</keyword>
<organism evidence="9 10">
    <name type="scientific">Vibrio amylolyticus</name>
    <dbReference type="NCBI Taxonomy" id="2847292"/>
    <lineage>
        <taxon>Bacteria</taxon>
        <taxon>Pseudomonadati</taxon>
        <taxon>Pseudomonadota</taxon>
        <taxon>Gammaproteobacteria</taxon>
        <taxon>Vibrionales</taxon>
        <taxon>Vibrionaceae</taxon>
        <taxon>Vibrio</taxon>
    </lineage>
</organism>
<dbReference type="Gene3D" id="3.40.50.2300">
    <property type="match status" value="1"/>
</dbReference>
<feature type="modified residue" description="4-aspartylphosphate" evidence="6">
    <location>
        <position position="54"/>
    </location>
</feature>
<evidence type="ECO:0000256" key="4">
    <source>
        <dbReference type="ARBA" id="ARBA00023125"/>
    </source>
</evidence>
<name>A0A9X1XJR6_9VIBR</name>
<dbReference type="GO" id="GO:0000976">
    <property type="term" value="F:transcription cis-regulatory region binding"/>
    <property type="evidence" value="ECO:0007669"/>
    <property type="project" value="TreeGrafter"/>
</dbReference>
<gene>
    <name evidence="9" type="ORF">KP803_06530</name>
</gene>
<keyword evidence="5" id="KW-0804">Transcription</keyword>
<keyword evidence="10" id="KW-1185">Reference proteome</keyword>
<evidence type="ECO:0000256" key="7">
    <source>
        <dbReference type="SAM" id="Coils"/>
    </source>
</evidence>
<dbReference type="InterPro" id="IPR001789">
    <property type="entry name" value="Sig_transdc_resp-reg_receiver"/>
</dbReference>
<protein>
    <submittedName>
        <fullName evidence="9">Response regulator</fullName>
    </submittedName>
</protein>
<dbReference type="GO" id="GO:0005829">
    <property type="term" value="C:cytosol"/>
    <property type="evidence" value="ECO:0007669"/>
    <property type="project" value="TreeGrafter"/>
</dbReference>
<keyword evidence="3" id="KW-0805">Transcription regulation</keyword>
<keyword evidence="1 6" id="KW-0597">Phosphoprotein</keyword>
<dbReference type="PANTHER" id="PTHR48111">
    <property type="entry name" value="REGULATOR OF RPOS"/>
    <property type="match status" value="1"/>
</dbReference>
<keyword evidence="7" id="KW-0175">Coiled coil</keyword>
<dbReference type="GO" id="GO:0000156">
    <property type="term" value="F:phosphorelay response regulator activity"/>
    <property type="evidence" value="ECO:0007669"/>
    <property type="project" value="TreeGrafter"/>
</dbReference>
<evidence type="ECO:0000259" key="8">
    <source>
        <dbReference type="PROSITE" id="PS50110"/>
    </source>
</evidence>
<dbReference type="InterPro" id="IPR039420">
    <property type="entry name" value="WalR-like"/>
</dbReference>
<dbReference type="EMBL" id="JAJHVV010000003">
    <property type="protein sequence ID" value="MCK6262933.1"/>
    <property type="molecule type" value="Genomic_DNA"/>
</dbReference>
<dbReference type="Pfam" id="PF00072">
    <property type="entry name" value="Response_reg"/>
    <property type="match status" value="1"/>
</dbReference>
<evidence type="ECO:0000256" key="3">
    <source>
        <dbReference type="ARBA" id="ARBA00023015"/>
    </source>
</evidence>
<keyword evidence="2" id="KW-0902">Two-component regulatory system</keyword>
<dbReference type="RefSeq" id="WP_248008041.1">
    <property type="nucleotide sequence ID" value="NZ_JAJHVV010000003.1"/>
</dbReference>
<evidence type="ECO:0000256" key="5">
    <source>
        <dbReference type="ARBA" id="ARBA00023163"/>
    </source>
</evidence>
<accession>A0A9X1XJR6</accession>
<feature type="domain" description="Response regulatory" evidence="8">
    <location>
        <begin position="6"/>
        <end position="121"/>
    </location>
</feature>
<sequence>MVDLHKLLIIESDVEFCNKMVEQLKGSYEVDVATNFNCAQDLIETHQPHIVLLDTQLNNEPTIEFYKGLKSLESYQDFAVVFMTENTSMDERLKAYEVGATDVLIRPFEYQELTAKLRVIDNYLIEKQKLRSDYEEAKSASTEFMKEASQHGLVVQFFRNLSYCQYIEQLSFTVFQTANAMDLHTSMVVREEEDHYFDNKTGVVNPIERNIFDLLHSKGRIFQFHNRLIFNDKNCAILIKNLPDDERLVGQIRDIFAFVIEGLEAKHQDIRRQNMMLDIVKDIANTAQQVAVRIDQFDVISEENLNESKEELEASYHFLGLSYEQEEALSALFKSGLKRMEFAKDDLTQMQGTLEELVNKIENADMLTVPSDEAPKEDDCGDVELF</sequence>
<dbReference type="AlphaFoldDB" id="A0A9X1XJR6"/>
<evidence type="ECO:0000313" key="9">
    <source>
        <dbReference type="EMBL" id="MCK6262933.1"/>
    </source>
</evidence>
<evidence type="ECO:0000313" key="10">
    <source>
        <dbReference type="Proteomes" id="UP001139559"/>
    </source>
</evidence>
<evidence type="ECO:0000256" key="2">
    <source>
        <dbReference type="ARBA" id="ARBA00023012"/>
    </source>
</evidence>
<dbReference type="Proteomes" id="UP001139559">
    <property type="component" value="Unassembled WGS sequence"/>
</dbReference>
<dbReference type="GO" id="GO:0032993">
    <property type="term" value="C:protein-DNA complex"/>
    <property type="evidence" value="ECO:0007669"/>
    <property type="project" value="TreeGrafter"/>
</dbReference>
<evidence type="ECO:0000256" key="1">
    <source>
        <dbReference type="ARBA" id="ARBA00022553"/>
    </source>
</evidence>
<comment type="caution">
    <text evidence="9">The sequence shown here is derived from an EMBL/GenBank/DDBJ whole genome shotgun (WGS) entry which is preliminary data.</text>
</comment>
<dbReference type="SMART" id="SM00448">
    <property type="entry name" value="REC"/>
    <property type="match status" value="1"/>
</dbReference>
<dbReference type="PANTHER" id="PTHR48111:SF1">
    <property type="entry name" value="TWO-COMPONENT RESPONSE REGULATOR ORR33"/>
    <property type="match status" value="1"/>
</dbReference>
<proteinExistence type="predicted"/>
<evidence type="ECO:0000256" key="6">
    <source>
        <dbReference type="PROSITE-ProRule" id="PRU00169"/>
    </source>
</evidence>
<feature type="coiled-coil region" evidence="7">
    <location>
        <begin position="340"/>
        <end position="367"/>
    </location>
</feature>
<reference evidence="9" key="1">
    <citation type="submission" date="2021-11" db="EMBL/GenBank/DDBJ databases">
        <title>Vibrio ZSDE26 sp. nov. and Vibrio ZSDZ34 sp. nov., isolated from coastal seawater in Qingdao.</title>
        <authorList>
            <person name="Zhang P."/>
        </authorList>
    </citation>
    <scope>NUCLEOTIDE SEQUENCE</scope>
    <source>
        <strain evidence="9">ZSDE26</strain>
    </source>
</reference>
<dbReference type="PROSITE" id="PS50110">
    <property type="entry name" value="RESPONSE_REGULATORY"/>
    <property type="match status" value="1"/>
</dbReference>
<dbReference type="GO" id="GO:0006355">
    <property type="term" value="P:regulation of DNA-templated transcription"/>
    <property type="evidence" value="ECO:0007669"/>
    <property type="project" value="TreeGrafter"/>
</dbReference>